<evidence type="ECO:0000256" key="2">
    <source>
        <dbReference type="SAM" id="SignalP"/>
    </source>
</evidence>
<keyword evidence="2" id="KW-0732">Signal</keyword>
<organism evidence="3 4">
    <name type="scientific">Paraburkholderia kururiensis</name>
    <dbReference type="NCBI Taxonomy" id="984307"/>
    <lineage>
        <taxon>Bacteria</taxon>
        <taxon>Pseudomonadati</taxon>
        <taxon>Pseudomonadota</taxon>
        <taxon>Betaproteobacteria</taxon>
        <taxon>Burkholderiales</taxon>
        <taxon>Burkholderiaceae</taxon>
        <taxon>Paraburkholderia</taxon>
    </lineage>
</organism>
<feature type="signal peptide" evidence="2">
    <location>
        <begin position="1"/>
        <end position="21"/>
    </location>
</feature>
<proteinExistence type="predicted"/>
<evidence type="ECO:0000313" key="3">
    <source>
        <dbReference type="EMBL" id="WQD77860.1"/>
    </source>
</evidence>
<feature type="region of interest" description="Disordered" evidence="1">
    <location>
        <begin position="25"/>
        <end position="64"/>
    </location>
</feature>
<evidence type="ECO:0000256" key="1">
    <source>
        <dbReference type="SAM" id="MobiDB-lite"/>
    </source>
</evidence>
<protein>
    <submittedName>
        <fullName evidence="3">Uncharacterized protein</fullName>
    </submittedName>
</protein>
<accession>A0ABZ0WKN0</accession>
<evidence type="ECO:0000313" key="4">
    <source>
        <dbReference type="Proteomes" id="UP001325479"/>
    </source>
</evidence>
<reference evidence="3 4" key="1">
    <citation type="submission" date="2023-12" db="EMBL/GenBank/DDBJ databases">
        <title>Genome sequencing and assembly of bacterial species from a model synthetic community.</title>
        <authorList>
            <person name="Hogle S.L."/>
        </authorList>
    </citation>
    <scope>NUCLEOTIDE SEQUENCE [LARGE SCALE GENOMIC DNA]</scope>
    <source>
        <strain evidence="3 4">HAMBI 2494</strain>
    </source>
</reference>
<dbReference type="RefSeq" id="WP_114812750.1">
    <property type="nucleotide sequence ID" value="NZ_CP139965.1"/>
</dbReference>
<dbReference type="Proteomes" id="UP001325479">
    <property type="component" value="Chromosome"/>
</dbReference>
<name>A0ABZ0WKN0_9BURK</name>
<feature type="compositionally biased region" description="Basic and acidic residues" evidence="1">
    <location>
        <begin position="55"/>
        <end position="64"/>
    </location>
</feature>
<keyword evidence="4" id="KW-1185">Reference proteome</keyword>
<dbReference type="EMBL" id="CP139965">
    <property type="protein sequence ID" value="WQD77860.1"/>
    <property type="molecule type" value="Genomic_DNA"/>
</dbReference>
<gene>
    <name evidence="3" type="ORF">U0042_28160</name>
</gene>
<feature type="chain" id="PRO_5047038803" evidence="2">
    <location>
        <begin position="22"/>
        <end position="79"/>
    </location>
</feature>
<sequence>MKLLNIAAVTCTIVCSTLAGAAYAQSSGNNAPEKTPQVAEAAGSHQQGAASAGRESTKQRSKADECVGPVSFCNIYFGS</sequence>
<feature type="compositionally biased region" description="Low complexity" evidence="1">
    <location>
        <begin position="39"/>
        <end position="53"/>
    </location>
</feature>